<dbReference type="AlphaFoldDB" id="A0A1Q9DWG3"/>
<dbReference type="InterPro" id="IPR000182">
    <property type="entry name" value="GNAT_dom"/>
</dbReference>
<dbReference type="Gene3D" id="3.40.630.30">
    <property type="match status" value="1"/>
</dbReference>
<dbReference type="PROSITE" id="PS51186">
    <property type="entry name" value="GNAT"/>
    <property type="match status" value="1"/>
</dbReference>
<dbReference type="GO" id="GO:0008168">
    <property type="term" value="F:methyltransferase activity"/>
    <property type="evidence" value="ECO:0007669"/>
    <property type="project" value="UniProtKB-KW"/>
</dbReference>
<dbReference type="SUPFAM" id="SSF53335">
    <property type="entry name" value="S-adenosyl-L-methionine-dependent methyltransferases"/>
    <property type="match status" value="1"/>
</dbReference>
<dbReference type="GO" id="GO:0032259">
    <property type="term" value="P:methylation"/>
    <property type="evidence" value="ECO:0007669"/>
    <property type="project" value="UniProtKB-KW"/>
</dbReference>
<organism evidence="5 6">
    <name type="scientific">Symbiodinium microadriaticum</name>
    <name type="common">Dinoflagellate</name>
    <name type="synonym">Zooxanthella microadriatica</name>
    <dbReference type="NCBI Taxonomy" id="2951"/>
    <lineage>
        <taxon>Eukaryota</taxon>
        <taxon>Sar</taxon>
        <taxon>Alveolata</taxon>
        <taxon>Dinophyceae</taxon>
        <taxon>Suessiales</taxon>
        <taxon>Symbiodiniaceae</taxon>
        <taxon>Symbiodinium</taxon>
    </lineage>
</organism>
<dbReference type="CDD" id="cd02440">
    <property type="entry name" value="AdoMet_MTases"/>
    <property type="match status" value="1"/>
</dbReference>
<dbReference type="OrthoDB" id="540004at2759"/>
<evidence type="ECO:0000256" key="1">
    <source>
        <dbReference type="ARBA" id="ARBA00022603"/>
    </source>
</evidence>
<feature type="domain" description="N-acetyltransferase" evidence="4">
    <location>
        <begin position="383"/>
        <end position="517"/>
    </location>
</feature>
<evidence type="ECO:0000313" key="6">
    <source>
        <dbReference type="Proteomes" id="UP000186817"/>
    </source>
</evidence>
<dbReference type="EMBL" id="LSRX01000358">
    <property type="protein sequence ID" value="OLP99517.1"/>
    <property type="molecule type" value="Genomic_DNA"/>
</dbReference>
<evidence type="ECO:0000259" key="4">
    <source>
        <dbReference type="PROSITE" id="PS51186"/>
    </source>
</evidence>
<keyword evidence="2 5" id="KW-0808">Transferase</keyword>
<evidence type="ECO:0000256" key="2">
    <source>
        <dbReference type="ARBA" id="ARBA00022679"/>
    </source>
</evidence>
<dbReference type="PANTHER" id="PTHR43464">
    <property type="entry name" value="METHYLTRANSFERASE"/>
    <property type="match status" value="1"/>
</dbReference>
<protein>
    <submittedName>
        <fullName evidence="5">Demethylrebeccamycin-D-glucose O-methyltransferase</fullName>
    </submittedName>
</protein>
<sequence length="655" mass="72455">MAGSSPKELESHAAADGALFRKLVADGYNQCADAYLSQHAVDDPDDMRLQAFRELFAEMPRGARILDAGCGAGVPVAKAVVEDPRDMSVTGVDISQRQIELAKKLVPSDRATFLCSDMASMDFEKESFDAVCAFFSVFHLPRRDHAAFFVRVASWLRPGGRFVFNLGSGLEDGEGECGLESDFLGATMVWSSYPREQTLELLQKAGFALEKEELKTVRLELARYNMSVSLLKPGMVHSALHGKISGGNAAWRRAEDVEGFRVLFHSHIAMGSSVSQFEVEVGPGMKQVLGHKTYGSISESFEENGEAIAVMSRSFCGTATTAPEGTMDWVIGPSLKEKWDDPNRKSIFDWMMRMEWSLVAARGGFAVAGLKPDGSMGAVVLVAPYPDGVPSALSSHFEQVRAFWAGGFPPKSDAGEAFWAMKTRAFAGQDAFEEVKSKYCTGPHAHVKVVAVDPDAQGMGFCGKLMRFVNTWADSRHLPLWLETSGERNVAIYERFGYKTMERFDIKCETSELKEAEWGDWADRFEEKRLDREAKADGAEVTTEAIRHALRSEYPQTRYVVANVHGIPCQVLAWLMWLLPDRSRSEFLNSVHADAAILGSVPFAPATNELPLSRLQLCRCHQTDAERNGNSVNIAFFMLQVRADRFEVSVRLSSD</sequence>
<dbReference type="InterPro" id="IPR041698">
    <property type="entry name" value="Methyltransf_25"/>
</dbReference>
<dbReference type="InterPro" id="IPR016181">
    <property type="entry name" value="Acyl_CoA_acyltransferase"/>
</dbReference>
<dbReference type="Pfam" id="PF13508">
    <property type="entry name" value="Acetyltransf_7"/>
    <property type="match status" value="1"/>
</dbReference>
<dbReference type="PANTHER" id="PTHR43464:SF19">
    <property type="entry name" value="UBIQUINONE BIOSYNTHESIS O-METHYLTRANSFERASE, MITOCHONDRIAL"/>
    <property type="match status" value="1"/>
</dbReference>
<name>A0A1Q9DWG3_SYMMI</name>
<keyword evidence="3" id="KW-0949">S-adenosyl-L-methionine</keyword>
<accession>A0A1Q9DWG3</accession>
<dbReference type="Pfam" id="PF13649">
    <property type="entry name" value="Methyltransf_25"/>
    <property type="match status" value="1"/>
</dbReference>
<evidence type="ECO:0000256" key="3">
    <source>
        <dbReference type="ARBA" id="ARBA00022691"/>
    </source>
</evidence>
<dbReference type="Proteomes" id="UP000186817">
    <property type="component" value="Unassembled WGS sequence"/>
</dbReference>
<keyword evidence="1 5" id="KW-0489">Methyltransferase</keyword>
<keyword evidence="6" id="KW-1185">Reference proteome</keyword>
<dbReference type="InterPro" id="IPR029063">
    <property type="entry name" value="SAM-dependent_MTases_sf"/>
</dbReference>
<comment type="caution">
    <text evidence="5">The sequence shown here is derived from an EMBL/GenBank/DDBJ whole genome shotgun (WGS) entry which is preliminary data.</text>
</comment>
<reference evidence="5 6" key="1">
    <citation type="submission" date="2016-02" db="EMBL/GenBank/DDBJ databases">
        <title>Genome analysis of coral dinoflagellate symbionts highlights evolutionary adaptations to a symbiotic lifestyle.</title>
        <authorList>
            <person name="Aranda M."/>
            <person name="Li Y."/>
            <person name="Liew Y.J."/>
            <person name="Baumgarten S."/>
            <person name="Simakov O."/>
            <person name="Wilson M."/>
            <person name="Piel J."/>
            <person name="Ashoor H."/>
            <person name="Bougouffa S."/>
            <person name="Bajic V.B."/>
            <person name="Ryu T."/>
            <person name="Ravasi T."/>
            <person name="Bayer T."/>
            <person name="Micklem G."/>
            <person name="Kim H."/>
            <person name="Bhak J."/>
            <person name="Lajeunesse T.C."/>
            <person name="Voolstra C.R."/>
        </authorList>
    </citation>
    <scope>NUCLEOTIDE SEQUENCE [LARGE SCALE GENOMIC DNA]</scope>
    <source>
        <strain evidence="5 6">CCMP2467</strain>
    </source>
</reference>
<gene>
    <name evidence="5" type="primary">rebM</name>
    <name evidence="5" type="ORF">AK812_SmicGene17905</name>
</gene>
<dbReference type="GO" id="GO:0016747">
    <property type="term" value="F:acyltransferase activity, transferring groups other than amino-acyl groups"/>
    <property type="evidence" value="ECO:0007669"/>
    <property type="project" value="InterPro"/>
</dbReference>
<dbReference type="Gene3D" id="3.40.50.150">
    <property type="entry name" value="Vaccinia Virus protein VP39"/>
    <property type="match status" value="1"/>
</dbReference>
<dbReference type="SUPFAM" id="SSF55729">
    <property type="entry name" value="Acyl-CoA N-acyltransferases (Nat)"/>
    <property type="match status" value="1"/>
</dbReference>
<evidence type="ECO:0000313" key="5">
    <source>
        <dbReference type="EMBL" id="OLP99517.1"/>
    </source>
</evidence>
<proteinExistence type="predicted"/>